<protein>
    <recommendedName>
        <fullName evidence="1">Transposase IS4-like domain-containing protein</fullName>
    </recommendedName>
</protein>
<proteinExistence type="predicted"/>
<comment type="caution">
    <text evidence="2">The sequence shown here is derived from an EMBL/GenBank/DDBJ whole genome shotgun (WGS) entry which is preliminary data.</text>
</comment>
<name>A0A133VHR8_9EURY</name>
<dbReference type="EMBL" id="LHYF01000057">
    <property type="protein sequence ID" value="KXB05979.1"/>
    <property type="molecule type" value="Genomic_DNA"/>
</dbReference>
<dbReference type="Pfam" id="PF01609">
    <property type="entry name" value="DDE_Tnp_1"/>
    <property type="match status" value="1"/>
</dbReference>
<dbReference type="GO" id="GO:0004803">
    <property type="term" value="F:transposase activity"/>
    <property type="evidence" value="ECO:0007669"/>
    <property type="project" value="InterPro"/>
</dbReference>
<accession>A0A133VHR8</accession>
<dbReference type="PANTHER" id="PTHR39967">
    <property type="match status" value="1"/>
</dbReference>
<reference evidence="2 3" key="1">
    <citation type="journal article" date="2016" name="Sci. Rep.">
        <title>Metabolic traits of an uncultured archaeal lineage -MSBL1- from brine pools of the Red Sea.</title>
        <authorList>
            <person name="Mwirichia R."/>
            <person name="Alam I."/>
            <person name="Rashid M."/>
            <person name="Vinu M."/>
            <person name="Ba-Alawi W."/>
            <person name="Anthony Kamau A."/>
            <person name="Kamanda Ngugi D."/>
            <person name="Goker M."/>
            <person name="Klenk H.P."/>
            <person name="Bajic V."/>
            <person name="Stingl U."/>
        </authorList>
    </citation>
    <scope>NUCLEOTIDE SEQUENCE [LARGE SCALE GENOMIC DNA]</scope>
    <source>
        <strain evidence="2">SCGC-AAA382C18</strain>
    </source>
</reference>
<organism evidence="2 3">
    <name type="scientific">candidate division MSBL1 archaeon SCGC-AAA382C18</name>
    <dbReference type="NCBI Taxonomy" id="1698281"/>
    <lineage>
        <taxon>Archaea</taxon>
        <taxon>Methanobacteriati</taxon>
        <taxon>Methanobacteriota</taxon>
        <taxon>candidate division MSBL1</taxon>
    </lineage>
</organism>
<evidence type="ECO:0000259" key="1">
    <source>
        <dbReference type="Pfam" id="PF01609"/>
    </source>
</evidence>
<dbReference type="PANTHER" id="PTHR39967:SF1">
    <property type="entry name" value="ISH14-TYPE TRANSPOSASE HSIRS44"/>
    <property type="match status" value="1"/>
</dbReference>
<feature type="domain" description="Transposase IS4-like" evidence="1">
    <location>
        <begin position="42"/>
        <end position="180"/>
    </location>
</feature>
<dbReference type="Proteomes" id="UP000070404">
    <property type="component" value="Unassembled WGS sequence"/>
</dbReference>
<dbReference type="InterPro" id="IPR002559">
    <property type="entry name" value="Transposase_11"/>
</dbReference>
<feature type="non-terminal residue" evidence="2">
    <location>
        <position position="1"/>
    </location>
</feature>
<evidence type="ECO:0000313" key="2">
    <source>
        <dbReference type="EMBL" id="KXB05979.1"/>
    </source>
</evidence>
<sequence>ILNGYTTVISSVPASRFFFANVFRAERRKRLHLTPLEDSQDPNAKWGKSSRGCFKGFKAHLAVNQDGLVLKAKINTGNRYDSSFLPEMVKGFNPERVLADAGYDSEKNRKTCREIEAEAHIAKNPRNSGEEYELSEILKEKRSVVERFNSRLKELLKKSWQGSRGLTKTKTIIYTALIAMTTIAIQALFSEKSNMVRKINLYRNKPELITDGGPWYSWPAEHLDLNHHVVCSGNRNYVERWYQILKRRLQNFYTYFPTSSKRSIRNFMRVYSHWYNNSRYHTSLKQPPNQKTHGIKTWIKNLI</sequence>
<dbReference type="AlphaFoldDB" id="A0A133VHR8"/>
<dbReference type="GO" id="GO:0003677">
    <property type="term" value="F:DNA binding"/>
    <property type="evidence" value="ECO:0007669"/>
    <property type="project" value="InterPro"/>
</dbReference>
<dbReference type="InterPro" id="IPR012337">
    <property type="entry name" value="RNaseH-like_sf"/>
</dbReference>
<gene>
    <name evidence="2" type="ORF">AKJ52_02720</name>
</gene>
<keyword evidence="3" id="KW-1185">Reference proteome</keyword>
<dbReference type="GO" id="GO:0006313">
    <property type="term" value="P:DNA transposition"/>
    <property type="evidence" value="ECO:0007669"/>
    <property type="project" value="InterPro"/>
</dbReference>
<evidence type="ECO:0000313" key="3">
    <source>
        <dbReference type="Proteomes" id="UP000070404"/>
    </source>
</evidence>
<dbReference type="SUPFAM" id="SSF53098">
    <property type="entry name" value="Ribonuclease H-like"/>
    <property type="match status" value="1"/>
</dbReference>